<evidence type="ECO:0000313" key="2">
    <source>
        <dbReference type="Proteomes" id="UP000749559"/>
    </source>
</evidence>
<feature type="non-terminal residue" evidence="1">
    <location>
        <position position="112"/>
    </location>
</feature>
<dbReference type="InterPro" id="IPR000421">
    <property type="entry name" value="FA58C"/>
</dbReference>
<dbReference type="PROSITE" id="PS50022">
    <property type="entry name" value="FA58C_3"/>
    <property type="match status" value="1"/>
</dbReference>
<gene>
    <name evidence="1" type="ORF">OFUS_LOCUS6970</name>
</gene>
<comment type="caution">
    <text evidence="1">The sequence shown here is derived from an EMBL/GenBank/DDBJ whole genome shotgun (WGS) entry which is preliminary data.</text>
</comment>
<evidence type="ECO:0000313" key="1">
    <source>
        <dbReference type="EMBL" id="CAH1780257.1"/>
    </source>
</evidence>
<dbReference type="Proteomes" id="UP000749559">
    <property type="component" value="Unassembled WGS sequence"/>
</dbReference>
<dbReference type="SUPFAM" id="SSF49785">
    <property type="entry name" value="Galactose-binding domain-like"/>
    <property type="match status" value="1"/>
</dbReference>
<dbReference type="InterPro" id="IPR008979">
    <property type="entry name" value="Galactose-bd-like_sf"/>
</dbReference>
<accession>A0A8J1Y7H9</accession>
<dbReference type="EMBL" id="CAIIXF020000003">
    <property type="protein sequence ID" value="CAH1780257.1"/>
    <property type="molecule type" value="Genomic_DNA"/>
</dbReference>
<proteinExistence type="predicted"/>
<dbReference type="Gene3D" id="2.60.120.260">
    <property type="entry name" value="Galactose-binding domain-like"/>
    <property type="match status" value="1"/>
</dbReference>
<protein>
    <submittedName>
        <fullName evidence="1">Uncharacterized protein</fullName>
    </submittedName>
</protein>
<keyword evidence="2" id="KW-1185">Reference proteome</keyword>
<sequence length="112" mass="12386">EPFCYKGITTYTDTVSCPLPESLTNGPLNYVPDDAFTASSYYTTTGFYNYPPAHAALRARITNEATPTKYGAWVAGVKDTAQYIQVDLGDTFYVYTIKTLGRDRITTNSDEA</sequence>
<feature type="non-terminal residue" evidence="1">
    <location>
        <position position="1"/>
    </location>
</feature>
<dbReference type="AlphaFoldDB" id="A0A8J1Y7H9"/>
<dbReference type="OrthoDB" id="5988374at2759"/>
<reference evidence="1" key="1">
    <citation type="submission" date="2022-03" db="EMBL/GenBank/DDBJ databases">
        <authorList>
            <person name="Martin C."/>
        </authorList>
    </citation>
    <scope>NUCLEOTIDE SEQUENCE</scope>
</reference>
<organism evidence="1 2">
    <name type="scientific">Owenia fusiformis</name>
    <name type="common">Polychaete worm</name>
    <dbReference type="NCBI Taxonomy" id="6347"/>
    <lineage>
        <taxon>Eukaryota</taxon>
        <taxon>Metazoa</taxon>
        <taxon>Spiralia</taxon>
        <taxon>Lophotrochozoa</taxon>
        <taxon>Annelida</taxon>
        <taxon>Polychaeta</taxon>
        <taxon>Sedentaria</taxon>
        <taxon>Canalipalpata</taxon>
        <taxon>Sabellida</taxon>
        <taxon>Oweniida</taxon>
        <taxon>Oweniidae</taxon>
        <taxon>Owenia</taxon>
    </lineage>
</organism>
<name>A0A8J1Y7H9_OWEFU</name>